<dbReference type="InterPro" id="IPR010290">
    <property type="entry name" value="TM_effector"/>
</dbReference>
<organism evidence="9 10">
    <name type="scientific">Saccharopolyspora halophila</name>
    <dbReference type="NCBI Taxonomy" id="405551"/>
    <lineage>
        <taxon>Bacteria</taxon>
        <taxon>Bacillati</taxon>
        <taxon>Actinomycetota</taxon>
        <taxon>Actinomycetes</taxon>
        <taxon>Pseudonocardiales</taxon>
        <taxon>Pseudonocardiaceae</taxon>
        <taxon>Saccharopolyspora</taxon>
    </lineage>
</organism>
<comment type="caution">
    <text evidence="9">The sequence shown here is derived from an EMBL/GenBank/DDBJ whole genome shotgun (WGS) entry which is preliminary data.</text>
</comment>
<sequence length="430" mass="44926">MAQRGETRHRRGLRGLLGEVVLDTRPLRYPAYRRLWTSSIISAVGAQFSAVAVPKQLFDITGSSAYVGLAGVFGLVPLLIFGLWGGAIADAVDRRKLLLISNGGLAATAVLLWLVAASGIASVWLVLILFAVQQTFFAINSPTRGAAVARLVPAHLLPSAQALRSTVFQLGSILGPLLAGMLLPLLGLPVLYLVDAIALVVALLVVLRLPAIPPNEAAPKKAGLRSVIDGFRYLGVHTVLLASFLLDIIAMVFGMPRALFPEMAEHTFGDPHGGGVALGWLYAAIPLGAFCFGVLSGWLHRITRHGAGVVVAVAAWGVAIIGFGWADSLWLAVLFLAIGGGADLVSMVYRSSILQAAATDEMRGRIQGVFTVVVAGGPRLADILHGLGGAWLGTGGAVMLGGALVVLATGLAAVCLPAFWRYRAPTGDHV</sequence>
<evidence type="ECO:0000313" key="10">
    <source>
        <dbReference type="Proteomes" id="UP001501218"/>
    </source>
</evidence>
<evidence type="ECO:0000256" key="7">
    <source>
        <dbReference type="SAM" id="Phobius"/>
    </source>
</evidence>
<dbReference type="EMBL" id="BAAARA010000003">
    <property type="protein sequence ID" value="GAA2337884.1"/>
    <property type="molecule type" value="Genomic_DNA"/>
</dbReference>
<keyword evidence="3" id="KW-1003">Cell membrane</keyword>
<gene>
    <name evidence="9" type="ORF">GCM10009854_12540</name>
</gene>
<feature type="domain" description="Major facilitator superfamily (MFS) profile" evidence="8">
    <location>
        <begin position="1"/>
        <end position="213"/>
    </location>
</feature>
<dbReference type="PANTHER" id="PTHR23513">
    <property type="entry name" value="INTEGRAL MEMBRANE EFFLUX PROTEIN-RELATED"/>
    <property type="match status" value="1"/>
</dbReference>
<protein>
    <submittedName>
        <fullName evidence="9">MFS transporter</fullName>
    </submittedName>
</protein>
<dbReference type="RefSeq" id="WP_344127580.1">
    <property type="nucleotide sequence ID" value="NZ_BAAARA010000003.1"/>
</dbReference>
<comment type="subcellular location">
    <subcellularLocation>
        <location evidence="1">Cell inner membrane</location>
        <topology evidence="1">Multi-pass membrane protein</topology>
    </subcellularLocation>
</comment>
<evidence type="ECO:0000256" key="6">
    <source>
        <dbReference type="ARBA" id="ARBA00023136"/>
    </source>
</evidence>
<evidence type="ECO:0000259" key="8">
    <source>
        <dbReference type="PROSITE" id="PS50850"/>
    </source>
</evidence>
<keyword evidence="6 7" id="KW-0472">Membrane</keyword>
<evidence type="ECO:0000256" key="4">
    <source>
        <dbReference type="ARBA" id="ARBA00022692"/>
    </source>
</evidence>
<feature type="transmembrane region" description="Helical" evidence="7">
    <location>
        <begin position="306"/>
        <end position="323"/>
    </location>
</feature>
<dbReference type="InterPro" id="IPR020846">
    <property type="entry name" value="MFS_dom"/>
</dbReference>
<feature type="transmembrane region" description="Helical" evidence="7">
    <location>
        <begin position="230"/>
        <end position="255"/>
    </location>
</feature>
<feature type="transmembrane region" description="Helical" evidence="7">
    <location>
        <begin position="329"/>
        <end position="349"/>
    </location>
</feature>
<feature type="transmembrane region" description="Helical" evidence="7">
    <location>
        <begin position="275"/>
        <end position="299"/>
    </location>
</feature>
<accession>A0ABP5SWE8</accession>
<feature type="transmembrane region" description="Helical" evidence="7">
    <location>
        <begin position="65"/>
        <end position="85"/>
    </location>
</feature>
<dbReference type="CDD" id="cd06173">
    <property type="entry name" value="MFS_MefA_like"/>
    <property type="match status" value="1"/>
</dbReference>
<dbReference type="InterPro" id="IPR036259">
    <property type="entry name" value="MFS_trans_sf"/>
</dbReference>
<dbReference type="Proteomes" id="UP001501218">
    <property type="component" value="Unassembled WGS sequence"/>
</dbReference>
<evidence type="ECO:0000313" key="9">
    <source>
        <dbReference type="EMBL" id="GAA2337884.1"/>
    </source>
</evidence>
<dbReference type="SUPFAM" id="SSF103473">
    <property type="entry name" value="MFS general substrate transporter"/>
    <property type="match status" value="1"/>
</dbReference>
<keyword evidence="10" id="KW-1185">Reference proteome</keyword>
<feature type="transmembrane region" description="Helical" evidence="7">
    <location>
        <begin position="189"/>
        <end position="209"/>
    </location>
</feature>
<dbReference type="Pfam" id="PF05977">
    <property type="entry name" value="MFS_3"/>
    <property type="match status" value="1"/>
</dbReference>
<dbReference type="PROSITE" id="PS50850">
    <property type="entry name" value="MFS"/>
    <property type="match status" value="1"/>
</dbReference>
<feature type="transmembrane region" description="Helical" evidence="7">
    <location>
        <begin position="35"/>
        <end position="53"/>
    </location>
</feature>
<keyword evidence="5 7" id="KW-1133">Transmembrane helix</keyword>
<name>A0ABP5SWE8_9PSEU</name>
<feature type="transmembrane region" description="Helical" evidence="7">
    <location>
        <begin position="369"/>
        <end position="392"/>
    </location>
</feature>
<evidence type="ECO:0000256" key="5">
    <source>
        <dbReference type="ARBA" id="ARBA00022989"/>
    </source>
</evidence>
<evidence type="ECO:0000256" key="2">
    <source>
        <dbReference type="ARBA" id="ARBA00022448"/>
    </source>
</evidence>
<evidence type="ECO:0000256" key="1">
    <source>
        <dbReference type="ARBA" id="ARBA00004429"/>
    </source>
</evidence>
<dbReference type="PANTHER" id="PTHR23513:SF9">
    <property type="entry name" value="ENTEROBACTIN EXPORTER ENTS"/>
    <property type="match status" value="1"/>
</dbReference>
<reference evidence="10" key="1">
    <citation type="journal article" date="2019" name="Int. J. Syst. Evol. Microbiol.">
        <title>The Global Catalogue of Microorganisms (GCM) 10K type strain sequencing project: providing services to taxonomists for standard genome sequencing and annotation.</title>
        <authorList>
            <consortium name="The Broad Institute Genomics Platform"/>
            <consortium name="The Broad Institute Genome Sequencing Center for Infectious Disease"/>
            <person name="Wu L."/>
            <person name="Ma J."/>
        </authorList>
    </citation>
    <scope>NUCLEOTIDE SEQUENCE [LARGE SCALE GENOMIC DNA]</scope>
    <source>
        <strain evidence="10">JCM 16221</strain>
    </source>
</reference>
<feature type="transmembrane region" description="Helical" evidence="7">
    <location>
        <begin position="398"/>
        <end position="420"/>
    </location>
</feature>
<keyword evidence="4 7" id="KW-0812">Transmembrane</keyword>
<dbReference type="Gene3D" id="1.20.1250.20">
    <property type="entry name" value="MFS general substrate transporter like domains"/>
    <property type="match status" value="1"/>
</dbReference>
<keyword evidence="2" id="KW-0813">Transport</keyword>
<evidence type="ECO:0000256" key="3">
    <source>
        <dbReference type="ARBA" id="ARBA00022475"/>
    </source>
</evidence>
<proteinExistence type="predicted"/>